<dbReference type="EC" id="2.5.1.15" evidence="4"/>
<dbReference type="Pfam" id="PF00809">
    <property type="entry name" value="Pterin_bind"/>
    <property type="match status" value="1"/>
</dbReference>
<dbReference type="PROSITE" id="PS00793">
    <property type="entry name" value="DHPS_2"/>
    <property type="match status" value="1"/>
</dbReference>
<dbReference type="EMBL" id="PJNI01000025">
    <property type="protein sequence ID" value="PKR79525.1"/>
    <property type="molecule type" value="Genomic_DNA"/>
</dbReference>
<comment type="pathway">
    <text evidence="3">Cofactor biosynthesis; tetrahydrofolate biosynthesis; 7,8-dihydrofolate from 2-amino-4-hydroxy-6-hydroxymethyl-7,8-dihydropteridine diphosphate and 4-aminobenzoate: step 1/2.</text>
</comment>
<organism evidence="10 11">
    <name type="scientific">Brumimicrobium salinarum</name>
    <dbReference type="NCBI Taxonomy" id="2058658"/>
    <lineage>
        <taxon>Bacteria</taxon>
        <taxon>Pseudomonadati</taxon>
        <taxon>Bacteroidota</taxon>
        <taxon>Flavobacteriia</taxon>
        <taxon>Flavobacteriales</taxon>
        <taxon>Crocinitomicaceae</taxon>
        <taxon>Brumimicrobium</taxon>
    </lineage>
</organism>
<reference evidence="10 11" key="1">
    <citation type="submission" date="2017-12" db="EMBL/GenBank/DDBJ databases">
        <title>The draft genome sequence of Brumimicrobium saltpan LHR20.</title>
        <authorList>
            <person name="Do Z.-J."/>
            <person name="Luo H.-R."/>
        </authorList>
    </citation>
    <scope>NUCLEOTIDE SEQUENCE [LARGE SCALE GENOMIC DNA]</scope>
    <source>
        <strain evidence="10 11">LHR20</strain>
    </source>
</reference>
<gene>
    <name evidence="10" type="primary">folP</name>
    <name evidence="10" type="ORF">CW751_14585</name>
</gene>
<dbReference type="AlphaFoldDB" id="A0A2I0QYV6"/>
<dbReference type="InterPro" id="IPR011005">
    <property type="entry name" value="Dihydropteroate_synth-like_sf"/>
</dbReference>
<name>A0A2I0QYV6_9FLAO</name>
<proteinExistence type="predicted"/>
<evidence type="ECO:0000259" key="9">
    <source>
        <dbReference type="PROSITE" id="PS50972"/>
    </source>
</evidence>
<dbReference type="Proteomes" id="UP000236654">
    <property type="component" value="Unassembled WGS sequence"/>
</dbReference>
<keyword evidence="8" id="KW-0289">Folate biosynthesis</keyword>
<dbReference type="GO" id="GO:0005829">
    <property type="term" value="C:cytosol"/>
    <property type="evidence" value="ECO:0007669"/>
    <property type="project" value="TreeGrafter"/>
</dbReference>
<dbReference type="RefSeq" id="WP_101335765.1">
    <property type="nucleotide sequence ID" value="NZ_PJNI01000025.1"/>
</dbReference>
<dbReference type="GO" id="GO:0046654">
    <property type="term" value="P:tetrahydrofolate biosynthetic process"/>
    <property type="evidence" value="ECO:0007669"/>
    <property type="project" value="TreeGrafter"/>
</dbReference>
<evidence type="ECO:0000256" key="2">
    <source>
        <dbReference type="ARBA" id="ARBA00001946"/>
    </source>
</evidence>
<evidence type="ECO:0000256" key="8">
    <source>
        <dbReference type="ARBA" id="ARBA00022909"/>
    </source>
</evidence>
<dbReference type="GO" id="GO:0004156">
    <property type="term" value="F:dihydropteroate synthase activity"/>
    <property type="evidence" value="ECO:0007669"/>
    <property type="project" value="UniProtKB-EC"/>
</dbReference>
<evidence type="ECO:0000256" key="6">
    <source>
        <dbReference type="ARBA" id="ARBA00022723"/>
    </source>
</evidence>
<dbReference type="GO" id="GO:0046656">
    <property type="term" value="P:folic acid biosynthetic process"/>
    <property type="evidence" value="ECO:0007669"/>
    <property type="project" value="UniProtKB-KW"/>
</dbReference>
<comment type="caution">
    <text evidence="10">The sequence shown here is derived from an EMBL/GenBank/DDBJ whole genome shotgun (WGS) entry which is preliminary data.</text>
</comment>
<evidence type="ECO:0000256" key="3">
    <source>
        <dbReference type="ARBA" id="ARBA00004763"/>
    </source>
</evidence>
<evidence type="ECO:0000256" key="7">
    <source>
        <dbReference type="ARBA" id="ARBA00022842"/>
    </source>
</evidence>
<dbReference type="Gene3D" id="3.20.20.20">
    <property type="entry name" value="Dihydropteroate synthase-like"/>
    <property type="match status" value="1"/>
</dbReference>
<evidence type="ECO:0000256" key="1">
    <source>
        <dbReference type="ARBA" id="ARBA00000012"/>
    </source>
</evidence>
<keyword evidence="11" id="KW-1185">Reference proteome</keyword>
<dbReference type="NCBIfam" id="TIGR01496">
    <property type="entry name" value="DHPS"/>
    <property type="match status" value="1"/>
</dbReference>
<dbReference type="GO" id="GO:0046872">
    <property type="term" value="F:metal ion binding"/>
    <property type="evidence" value="ECO:0007669"/>
    <property type="project" value="UniProtKB-KW"/>
</dbReference>
<dbReference type="InterPro" id="IPR045031">
    <property type="entry name" value="DHP_synth-like"/>
</dbReference>
<comment type="cofactor">
    <cofactor evidence="2">
        <name>Mg(2+)</name>
        <dbReference type="ChEBI" id="CHEBI:18420"/>
    </cofactor>
</comment>
<evidence type="ECO:0000256" key="4">
    <source>
        <dbReference type="ARBA" id="ARBA00012458"/>
    </source>
</evidence>
<feature type="domain" description="Pterin-binding" evidence="9">
    <location>
        <begin position="26"/>
        <end position="278"/>
    </location>
</feature>
<keyword evidence="5" id="KW-0808">Transferase</keyword>
<dbReference type="PANTHER" id="PTHR20941:SF1">
    <property type="entry name" value="FOLIC ACID SYNTHESIS PROTEIN FOL1"/>
    <property type="match status" value="1"/>
</dbReference>
<dbReference type="InterPro" id="IPR000489">
    <property type="entry name" value="Pterin-binding_dom"/>
</dbReference>
<dbReference type="CDD" id="cd00739">
    <property type="entry name" value="DHPS"/>
    <property type="match status" value="1"/>
</dbReference>
<evidence type="ECO:0000256" key="5">
    <source>
        <dbReference type="ARBA" id="ARBA00022679"/>
    </source>
</evidence>
<evidence type="ECO:0000313" key="10">
    <source>
        <dbReference type="EMBL" id="PKR79525.1"/>
    </source>
</evidence>
<dbReference type="OrthoDB" id="9811744at2"/>
<dbReference type="SUPFAM" id="SSF51717">
    <property type="entry name" value="Dihydropteroate synthetase-like"/>
    <property type="match status" value="1"/>
</dbReference>
<sequence>MVWKDSKYDLNKWLKIKDKLHYIDSPQIMGVLNVTPDSFYRQSQNSSFDEAMQCVNQMVNAGVDLIDVGGVSTRPGADLLSTKQELRRVIPIIKAISDSFPELVISVDTFRAEVAYEAVTHGASIVNDVYGGRYDDAMFQTVAELGVPYVLMHSRGDAKDMQDKCSYEDVTLQVIDELSVKLKALEKLGVKDVIIDPGFGFAKTLSQNYQLFEHLEMLNVLASPLLIGISRKSMIYKLLNEDAESALNGTTVLNTVAALKKADFLRVHDVKEACEVKRIVEMLKIAN</sequence>
<dbReference type="PROSITE" id="PS50972">
    <property type="entry name" value="PTERIN_BINDING"/>
    <property type="match status" value="1"/>
</dbReference>
<accession>A0A2I0QYV6</accession>
<evidence type="ECO:0000313" key="11">
    <source>
        <dbReference type="Proteomes" id="UP000236654"/>
    </source>
</evidence>
<dbReference type="PANTHER" id="PTHR20941">
    <property type="entry name" value="FOLATE SYNTHESIS PROTEINS"/>
    <property type="match status" value="1"/>
</dbReference>
<keyword evidence="7" id="KW-0460">Magnesium</keyword>
<protein>
    <recommendedName>
        <fullName evidence="4">dihydropteroate synthase</fullName>
        <ecNumber evidence="4">2.5.1.15</ecNumber>
    </recommendedName>
</protein>
<dbReference type="InterPro" id="IPR006390">
    <property type="entry name" value="DHP_synth_dom"/>
</dbReference>
<comment type="catalytic activity">
    <reaction evidence="1">
        <text>(7,8-dihydropterin-6-yl)methyl diphosphate + 4-aminobenzoate = 7,8-dihydropteroate + diphosphate</text>
        <dbReference type="Rhea" id="RHEA:19949"/>
        <dbReference type="ChEBI" id="CHEBI:17836"/>
        <dbReference type="ChEBI" id="CHEBI:17839"/>
        <dbReference type="ChEBI" id="CHEBI:33019"/>
        <dbReference type="ChEBI" id="CHEBI:72950"/>
        <dbReference type="EC" id="2.5.1.15"/>
    </reaction>
</comment>
<keyword evidence="6" id="KW-0479">Metal-binding</keyword>